<keyword evidence="12" id="KW-1185">Reference proteome</keyword>
<feature type="domain" description="Glycosyltransferase RgtA/B/C/D-like" evidence="10">
    <location>
        <begin position="125"/>
        <end position="261"/>
    </location>
</feature>
<dbReference type="GO" id="GO:0005886">
    <property type="term" value="C:plasma membrane"/>
    <property type="evidence" value="ECO:0007669"/>
    <property type="project" value="UniProtKB-SubCell"/>
</dbReference>
<organism evidence="11 12">
    <name type="scientific">Symmachiella dynata</name>
    <dbReference type="NCBI Taxonomy" id="2527995"/>
    <lineage>
        <taxon>Bacteria</taxon>
        <taxon>Pseudomonadati</taxon>
        <taxon>Planctomycetota</taxon>
        <taxon>Planctomycetia</taxon>
        <taxon>Planctomycetales</taxon>
        <taxon>Planctomycetaceae</taxon>
        <taxon>Symmachiella</taxon>
    </lineage>
</organism>
<dbReference type="AlphaFoldDB" id="A0A517ZWT3"/>
<evidence type="ECO:0000313" key="12">
    <source>
        <dbReference type="Proteomes" id="UP000319383"/>
    </source>
</evidence>
<proteinExistence type="predicted"/>
<evidence type="ECO:0000256" key="6">
    <source>
        <dbReference type="ARBA" id="ARBA00022989"/>
    </source>
</evidence>
<dbReference type="RefSeq" id="WP_145379509.1">
    <property type="nucleotide sequence ID" value="NZ_CP036276.1"/>
</dbReference>
<feature type="transmembrane region" description="Helical" evidence="9">
    <location>
        <begin position="30"/>
        <end position="49"/>
    </location>
</feature>
<feature type="region of interest" description="Disordered" evidence="8">
    <location>
        <begin position="1"/>
        <end position="20"/>
    </location>
</feature>
<evidence type="ECO:0000256" key="8">
    <source>
        <dbReference type="SAM" id="MobiDB-lite"/>
    </source>
</evidence>
<evidence type="ECO:0000256" key="2">
    <source>
        <dbReference type="ARBA" id="ARBA00022475"/>
    </source>
</evidence>
<dbReference type="Proteomes" id="UP000319383">
    <property type="component" value="Chromosome"/>
</dbReference>
<keyword evidence="2" id="KW-1003">Cell membrane</keyword>
<keyword evidence="3" id="KW-0328">Glycosyltransferase</keyword>
<feature type="transmembrane region" description="Helical" evidence="9">
    <location>
        <begin position="364"/>
        <end position="382"/>
    </location>
</feature>
<comment type="subcellular location">
    <subcellularLocation>
        <location evidence="1">Cell membrane</location>
        <topology evidence="1">Multi-pass membrane protein</topology>
    </subcellularLocation>
</comment>
<dbReference type="KEGG" id="sdyn:Mal52_54620"/>
<protein>
    <recommendedName>
        <fullName evidence="10">Glycosyltransferase RgtA/B/C/D-like domain-containing protein</fullName>
    </recommendedName>
</protein>
<keyword evidence="4" id="KW-0808">Transferase</keyword>
<dbReference type="GO" id="GO:0016763">
    <property type="term" value="F:pentosyltransferase activity"/>
    <property type="evidence" value="ECO:0007669"/>
    <property type="project" value="TreeGrafter"/>
</dbReference>
<evidence type="ECO:0000256" key="5">
    <source>
        <dbReference type="ARBA" id="ARBA00022692"/>
    </source>
</evidence>
<sequence length="562" mass="63843">MAAPDDNVATTQPAGDAQTARTRRPLLQRIPIGGIVVSIVVMLLMGITVRDYGLTTDEPIYILNTHRFIDWTVDLFGQGPSVAFEKERLREGIYFARSDSKNLPATTLIAALGYVTVGQFDSAPAAYRWGNVIVFAITCGVVFQWIRRELSYGAAMIAVLALLGTPRLFANAHFLNIDTLVGCFWVLAAWALYYSRENWRWSIGFALFCGVGMMTKPTFWFALPWFCVWGLFYHRRELWRAAVCLATVTPLTALLLIPLWWSNPVGGFFDYIALLRQEENGWQIDAFYLGDVYQMTGMPPVPWHSVIVLPLVTTPIWILVLAAVGLVHWLRRERTSDLLGLWVGSSWVLPLIVMLPSTPAHDGVRLYRASFFFLALIAAYGFQTLSDRWLKRTDQSTDSTRLRWEWVAIAALAALAVWPLWRMHPGQLSYYNLAVGGLHGAAMPQEVSSLPGNFKRPQFEIDYWWAAMNEPAWAEMQQQLPQGAKLWVFPEHFGLERLQEWEDLRQDITIVGPDQAQYLLLYGRLGRLLDPRSGNLGRLFLEGQPLWELRIDGVRVAALFRM</sequence>
<evidence type="ECO:0000256" key="4">
    <source>
        <dbReference type="ARBA" id="ARBA00022679"/>
    </source>
</evidence>
<dbReference type="InterPro" id="IPR038731">
    <property type="entry name" value="RgtA/B/C-like"/>
</dbReference>
<keyword evidence="6 9" id="KW-1133">Transmembrane helix</keyword>
<keyword evidence="5 9" id="KW-0812">Transmembrane</keyword>
<dbReference type="PANTHER" id="PTHR33908">
    <property type="entry name" value="MANNOSYLTRANSFERASE YKCB-RELATED"/>
    <property type="match status" value="1"/>
</dbReference>
<accession>A0A517ZWT3</accession>
<feature type="transmembrane region" description="Helical" evidence="9">
    <location>
        <begin position="238"/>
        <end position="261"/>
    </location>
</feature>
<evidence type="ECO:0000256" key="7">
    <source>
        <dbReference type="ARBA" id="ARBA00023136"/>
    </source>
</evidence>
<evidence type="ECO:0000256" key="1">
    <source>
        <dbReference type="ARBA" id="ARBA00004651"/>
    </source>
</evidence>
<feature type="transmembrane region" description="Helical" evidence="9">
    <location>
        <begin position="201"/>
        <end position="226"/>
    </location>
</feature>
<evidence type="ECO:0000259" key="10">
    <source>
        <dbReference type="Pfam" id="PF13231"/>
    </source>
</evidence>
<evidence type="ECO:0000256" key="3">
    <source>
        <dbReference type="ARBA" id="ARBA00022676"/>
    </source>
</evidence>
<keyword evidence="7 9" id="KW-0472">Membrane</keyword>
<dbReference type="EMBL" id="CP036276">
    <property type="protein sequence ID" value="QDU46934.1"/>
    <property type="molecule type" value="Genomic_DNA"/>
</dbReference>
<dbReference type="PANTHER" id="PTHR33908:SF11">
    <property type="entry name" value="MEMBRANE PROTEIN"/>
    <property type="match status" value="1"/>
</dbReference>
<gene>
    <name evidence="11" type="ORF">Mal52_54620</name>
</gene>
<feature type="transmembrane region" description="Helical" evidence="9">
    <location>
        <begin position="303"/>
        <end position="327"/>
    </location>
</feature>
<feature type="transmembrane region" description="Helical" evidence="9">
    <location>
        <begin position="177"/>
        <end position="195"/>
    </location>
</feature>
<feature type="transmembrane region" description="Helical" evidence="9">
    <location>
        <begin position="339"/>
        <end position="358"/>
    </location>
</feature>
<evidence type="ECO:0000256" key="9">
    <source>
        <dbReference type="SAM" id="Phobius"/>
    </source>
</evidence>
<name>A0A517ZWT3_9PLAN</name>
<dbReference type="Pfam" id="PF13231">
    <property type="entry name" value="PMT_2"/>
    <property type="match status" value="1"/>
</dbReference>
<evidence type="ECO:0000313" key="11">
    <source>
        <dbReference type="EMBL" id="QDU46934.1"/>
    </source>
</evidence>
<dbReference type="InterPro" id="IPR050297">
    <property type="entry name" value="LipidA_mod_glycosyltrf_83"/>
</dbReference>
<reference evidence="11 12" key="1">
    <citation type="submission" date="2019-02" db="EMBL/GenBank/DDBJ databases">
        <title>Deep-cultivation of Planctomycetes and their phenomic and genomic characterization uncovers novel biology.</title>
        <authorList>
            <person name="Wiegand S."/>
            <person name="Jogler M."/>
            <person name="Boedeker C."/>
            <person name="Pinto D."/>
            <person name="Vollmers J."/>
            <person name="Rivas-Marin E."/>
            <person name="Kohn T."/>
            <person name="Peeters S.H."/>
            <person name="Heuer A."/>
            <person name="Rast P."/>
            <person name="Oberbeckmann S."/>
            <person name="Bunk B."/>
            <person name="Jeske O."/>
            <person name="Meyerdierks A."/>
            <person name="Storesund J.E."/>
            <person name="Kallscheuer N."/>
            <person name="Luecker S."/>
            <person name="Lage O.M."/>
            <person name="Pohl T."/>
            <person name="Merkel B.J."/>
            <person name="Hornburger P."/>
            <person name="Mueller R.-W."/>
            <person name="Bruemmer F."/>
            <person name="Labrenz M."/>
            <person name="Spormann A.M."/>
            <person name="Op den Camp H."/>
            <person name="Overmann J."/>
            <person name="Amann R."/>
            <person name="Jetten M.S.M."/>
            <person name="Mascher T."/>
            <person name="Medema M.H."/>
            <person name="Devos D.P."/>
            <person name="Kaster A.-K."/>
            <person name="Ovreas L."/>
            <person name="Rohde M."/>
            <person name="Galperin M.Y."/>
            <person name="Jogler C."/>
        </authorList>
    </citation>
    <scope>NUCLEOTIDE SEQUENCE [LARGE SCALE GENOMIC DNA]</scope>
    <source>
        <strain evidence="11 12">Mal52</strain>
    </source>
</reference>
<feature type="transmembrane region" description="Helical" evidence="9">
    <location>
        <begin position="402"/>
        <end position="421"/>
    </location>
</feature>
<dbReference type="GO" id="GO:0009103">
    <property type="term" value="P:lipopolysaccharide biosynthetic process"/>
    <property type="evidence" value="ECO:0007669"/>
    <property type="project" value="UniProtKB-ARBA"/>
</dbReference>
<feature type="transmembrane region" description="Helical" evidence="9">
    <location>
        <begin position="127"/>
        <end position="146"/>
    </location>
</feature>